<comment type="caution">
    <text evidence="2">The sequence shown here is derived from an EMBL/GenBank/DDBJ whole genome shotgun (WGS) entry which is preliminary data.</text>
</comment>
<keyword evidence="3" id="KW-1185">Reference proteome</keyword>
<sequence>MPPAATASKEDTISSSAAPRLALLSLLQEAKGRQYGRDRWNPASCSGAEEELRLPGASGLASPSAVSENDK</sequence>
<evidence type="ECO:0000313" key="2">
    <source>
        <dbReference type="EMBL" id="MPC72894.1"/>
    </source>
</evidence>
<name>A0A5B7HWV3_PORTR</name>
<protein>
    <submittedName>
        <fullName evidence="2">Uncharacterized protein</fullName>
    </submittedName>
</protein>
<feature type="region of interest" description="Disordered" evidence="1">
    <location>
        <begin position="33"/>
        <end position="71"/>
    </location>
</feature>
<dbReference type="AlphaFoldDB" id="A0A5B7HWV3"/>
<organism evidence="2 3">
    <name type="scientific">Portunus trituberculatus</name>
    <name type="common">Swimming crab</name>
    <name type="synonym">Neptunus trituberculatus</name>
    <dbReference type="NCBI Taxonomy" id="210409"/>
    <lineage>
        <taxon>Eukaryota</taxon>
        <taxon>Metazoa</taxon>
        <taxon>Ecdysozoa</taxon>
        <taxon>Arthropoda</taxon>
        <taxon>Crustacea</taxon>
        <taxon>Multicrustacea</taxon>
        <taxon>Malacostraca</taxon>
        <taxon>Eumalacostraca</taxon>
        <taxon>Eucarida</taxon>
        <taxon>Decapoda</taxon>
        <taxon>Pleocyemata</taxon>
        <taxon>Brachyura</taxon>
        <taxon>Eubrachyura</taxon>
        <taxon>Portunoidea</taxon>
        <taxon>Portunidae</taxon>
        <taxon>Portuninae</taxon>
        <taxon>Portunus</taxon>
    </lineage>
</organism>
<dbReference type="Proteomes" id="UP000324222">
    <property type="component" value="Unassembled WGS sequence"/>
</dbReference>
<gene>
    <name evidence="2" type="ORF">E2C01_067207</name>
</gene>
<evidence type="ECO:0000313" key="3">
    <source>
        <dbReference type="Proteomes" id="UP000324222"/>
    </source>
</evidence>
<proteinExistence type="predicted"/>
<accession>A0A5B7HWV3</accession>
<dbReference type="EMBL" id="VSRR010035638">
    <property type="protein sequence ID" value="MPC72894.1"/>
    <property type="molecule type" value="Genomic_DNA"/>
</dbReference>
<evidence type="ECO:0000256" key="1">
    <source>
        <dbReference type="SAM" id="MobiDB-lite"/>
    </source>
</evidence>
<reference evidence="2 3" key="1">
    <citation type="submission" date="2019-05" db="EMBL/GenBank/DDBJ databases">
        <title>Another draft genome of Portunus trituberculatus and its Hox gene families provides insights of decapod evolution.</title>
        <authorList>
            <person name="Jeong J.-H."/>
            <person name="Song I."/>
            <person name="Kim S."/>
            <person name="Choi T."/>
            <person name="Kim D."/>
            <person name="Ryu S."/>
            <person name="Kim W."/>
        </authorList>
    </citation>
    <scope>NUCLEOTIDE SEQUENCE [LARGE SCALE GENOMIC DNA]</scope>
    <source>
        <tissue evidence="2">Muscle</tissue>
    </source>
</reference>